<keyword evidence="1 2" id="KW-0694">RNA-binding</keyword>
<evidence type="ECO:0000259" key="4">
    <source>
        <dbReference type="PROSITE" id="PS50102"/>
    </source>
</evidence>
<dbReference type="InterPro" id="IPR012677">
    <property type="entry name" value="Nucleotide-bd_a/b_plait_sf"/>
</dbReference>
<feature type="region of interest" description="Disordered" evidence="3">
    <location>
        <begin position="1"/>
        <end position="34"/>
    </location>
</feature>
<dbReference type="GO" id="GO:0003723">
    <property type="term" value="F:RNA binding"/>
    <property type="evidence" value="ECO:0007669"/>
    <property type="project" value="UniProtKB-UniRule"/>
</dbReference>
<comment type="caution">
    <text evidence="5">The sequence shown here is derived from an EMBL/GenBank/DDBJ whole genome shotgun (WGS) entry which is preliminary data.</text>
</comment>
<gene>
    <name evidence="5" type="ORF">RJ640_027452</name>
</gene>
<dbReference type="EMBL" id="JAVXUO010002624">
    <property type="protein sequence ID" value="KAK2970971.1"/>
    <property type="molecule type" value="Genomic_DNA"/>
</dbReference>
<evidence type="ECO:0000256" key="3">
    <source>
        <dbReference type="SAM" id="MobiDB-lite"/>
    </source>
</evidence>
<sequence length="401" mass="43799">MPSIDRTERRHCHPSVPSIDQRLLTPSTATPHPPVEIPATHLPSLTPATFPAKPHASFAFVCPFERQMHNFESPLKPLDARGVKKIGCDASGVIDTDNVLRLWHVSANSFQFLLEKSTAPSGADDYLQRRDEQRSTLRGSPFSHKDSKTRHPSPDSSKMGDKNAEPSEVLWIGFPALLKVDEVILRKAFSPFGEIMKISVFPGRTYAFIQFINVMAACRAKETLQGKLFGNGPDRYHGNVTGGPSIRSTHFIPNLESEAPDAMTSFTKRGNLWADGTGAFEQRRFHDLGSELEPPERMYEKRGSPQRERGARFGEYSPQQFPRQGVAGNVVGVRLGRCVAGISTGGCGVAVDGVRSRWSIDGTPILMGGSDVAPSDRWKARRKIPVGGGDGTVSSPGMSPA</sequence>
<evidence type="ECO:0000313" key="5">
    <source>
        <dbReference type="EMBL" id="KAK2970971.1"/>
    </source>
</evidence>
<proteinExistence type="predicted"/>
<protein>
    <recommendedName>
        <fullName evidence="4">RRM domain-containing protein</fullName>
    </recommendedName>
</protein>
<dbReference type="Proteomes" id="UP001187471">
    <property type="component" value="Unassembled WGS sequence"/>
</dbReference>
<feature type="region of interest" description="Disordered" evidence="3">
    <location>
        <begin position="371"/>
        <end position="401"/>
    </location>
</feature>
<feature type="region of interest" description="Disordered" evidence="3">
    <location>
        <begin position="130"/>
        <end position="162"/>
    </location>
</feature>
<evidence type="ECO:0000313" key="6">
    <source>
        <dbReference type="Proteomes" id="UP001187471"/>
    </source>
</evidence>
<keyword evidence="6" id="KW-1185">Reference proteome</keyword>
<dbReference type="InterPro" id="IPR000504">
    <property type="entry name" value="RRM_dom"/>
</dbReference>
<reference evidence="5" key="1">
    <citation type="submission" date="2022-12" db="EMBL/GenBank/DDBJ databases">
        <title>Draft genome assemblies for two species of Escallonia (Escalloniales).</title>
        <authorList>
            <person name="Chanderbali A."/>
            <person name="Dervinis C."/>
            <person name="Anghel I."/>
            <person name="Soltis D."/>
            <person name="Soltis P."/>
            <person name="Zapata F."/>
        </authorList>
    </citation>
    <scope>NUCLEOTIDE SEQUENCE</scope>
    <source>
        <strain evidence="5">UCBG92.1500</strain>
        <tissue evidence="5">Leaf</tissue>
    </source>
</reference>
<dbReference type="Gene3D" id="3.30.70.330">
    <property type="match status" value="1"/>
</dbReference>
<feature type="compositionally biased region" description="Polar residues" evidence="3">
    <location>
        <begin position="392"/>
        <end position="401"/>
    </location>
</feature>
<dbReference type="PANTHER" id="PTHR23189">
    <property type="entry name" value="RNA RECOGNITION MOTIF-CONTAINING"/>
    <property type="match status" value="1"/>
</dbReference>
<dbReference type="CDD" id="cd00590">
    <property type="entry name" value="RRM_SF"/>
    <property type="match status" value="1"/>
</dbReference>
<dbReference type="InterPro" id="IPR035979">
    <property type="entry name" value="RBD_domain_sf"/>
</dbReference>
<organism evidence="5 6">
    <name type="scientific">Escallonia rubra</name>
    <dbReference type="NCBI Taxonomy" id="112253"/>
    <lineage>
        <taxon>Eukaryota</taxon>
        <taxon>Viridiplantae</taxon>
        <taxon>Streptophyta</taxon>
        <taxon>Embryophyta</taxon>
        <taxon>Tracheophyta</taxon>
        <taxon>Spermatophyta</taxon>
        <taxon>Magnoliopsida</taxon>
        <taxon>eudicotyledons</taxon>
        <taxon>Gunneridae</taxon>
        <taxon>Pentapetalae</taxon>
        <taxon>asterids</taxon>
        <taxon>campanulids</taxon>
        <taxon>Escalloniales</taxon>
        <taxon>Escalloniaceae</taxon>
        <taxon>Escallonia</taxon>
    </lineage>
</organism>
<evidence type="ECO:0000256" key="1">
    <source>
        <dbReference type="ARBA" id="ARBA00022884"/>
    </source>
</evidence>
<accession>A0AA88QUQ5</accession>
<dbReference type="Pfam" id="PF00076">
    <property type="entry name" value="RRM_1"/>
    <property type="match status" value="1"/>
</dbReference>
<feature type="domain" description="RRM" evidence="4">
    <location>
        <begin position="167"/>
        <end position="232"/>
    </location>
</feature>
<dbReference type="SMART" id="SM00360">
    <property type="entry name" value="RRM"/>
    <property type="match status" value="1"/>
</dbReference>
<evidence type="ECO:0000256" key="2">
    <source>
        <dbReference type="PROSITE-ProRule" id="PRU00176"/>
    </source>
</evidence>
<dbReference type="PROSITE" id="PS50102">
    <property type="entry name" value="RRM"/>
    <property type="match status" value="1"/>
</dbReference>
<dbReference type="AlphaFoldDB" id="A0AA88QUQ5"/>
<dbReference type="SUPFAM" id="SSF54928">
    <property type="entry name" value="RNA-binding domain, RBD"/>
    <property type="match status" value="1"/>
</dbReference>
<name>A0AA88QUQ5_9ASTE</name>